<dbReference type="Pfam" id="PF20217">
    <property type="entry name" value="DUF6577"/>
    <property type="match status" value="1"/>
</dbReference>
<evidence type="ECO:0008006" key="3">
    <source>
        <dbReference type="Google" id="ProtNLM"/>
    </source>
</evidence>
<dbReference type="EMBL" id="JALDAW010000011">
    <property type="protein sequence ID" value="MDY5167532.1"/>
    <property type="molecule type" value="Genomic_DNA"/>
</dbReference>
<sequence length="241" mass="28624">MIRNEILNLIRDEGDFSRADLRKVIQKNDPNYNFNNLSTLLESYLQKNLIKKIDKDKYVVVSDNKPYTYQLSQELKEIQDFLAEQYPTIKFQVWEFSQLNEFLNHLLANKTYVVEVEAMFVESFFDILKEKFNSVLLKPTNEEFYRYAEWGTIVVKKLISESPSEIDTPHQIRLEKLLVDLIADKFTSSLINNSEIDSIYEYCFKQYKIDEKKLMRYARRRNAQKKIEAVLHAVKGKGTYD</sequence>
<evidence type="ECO:0000313" key="2">
    <source>
        <dbReference type="Proteomes" id="UP001276902"/>
    </source>
</evidence>
<gene>
    <name evidence="1" type="ORF">MQE39_05270</name>
</gene>
<proteinExistence type="predicted"/>
<protein>
    <recommendedName>
        <fullName evidence="3">Transcriptional regulator</fullName>
    </recommendedName>
</protein>
<dbReference type="AlphaFoldDB" id="A0AB35UNT7"/>
<dbReference type="InterPro" id="IPR046484">
    <property type="entry name" value="DUF6577"/>
</dbReference>
<comment type="caution">
    <text evidence="1">The sequence shown here is derived from an EMBL/GenBank/DDBJ whole genome shotgun (WGS) entry which is preliminary data.</text>
</comment>
<dbReference type="RefSeq" id="WP_320883230.1">
    <property type="nucleotide sequence ID" value="NZ_BAABZA010000001.1"/>
</dbReference>
<name>A0AB35UNT7_9FIRM</name>
<organism evidence="1 2">
    <name type="scientific">Dielma fastidiosa</name>
    <dbReference type="NCBI Taxonomy" id="1034346"/>
    <lineage>
        <taxon>Bacteria</taxon>
        <taxon>Bacillati</taxon>
        <taxon>Bacillota</taxon>
        <taxon>Erysipelotrichia</taxon>
        <taxon>Erysipelotrichales</taxon>
        <taxon>Erysipelotrichaceae</taxon>
        <taxon>Dielma</taxon>
    </lineage>
</organism>
<reference evidence="1" key="1">
    <citation type="submission" date="2022-03" db="EMBL/GenBank/DDBJ databases">
        <title>First case of bacteraemia caused by Dielma fastidiosa in a patient hospitalised with diverticulitis.</title>
        <authorList>
            <person name="Forman-Ankjaer B."/>
            <person name="Hvid-Jensen F."/>
            <person name="Kobel C.M."/>
            <person name="Greve T."/>
        </authorList>
    </citation>
    <scope>NUCLEOTIDE SEQUENCE</scope>
    <source>
        <strain evidence="1">AUH_DF_2021</strain>
    </source>
</reference>
<accession>A0AB35UNT7</accession>
<evidence type="ECO:0000313" key="1">
    <source>
        <dbReference type="EMBL" id="MDY5167532.1"/>
    </source>
</evidence>
<dbReference type="Proteomes" id="UP001276902">
    <property type="component" value="Unassembled WGS sequence"/>
</dbReference>